<feature type="transmembrane region" description="Helical" evidence="5">
    <location>
        <begin position="587"/>
        <end position="608"/>
    </location>
</feature>
<keyword evidence="2 5" id="KW-0812">Transmembrane</keyword>
<reference evidence="6" key="1">
    <citation type="submission" date="2022-01" db="EMBL/GenBank/DDBJ databases">
        <title>Genome Sequence Resource for Two Populations of Ditylenchus destructor, the Migratory Endoparasitic Phytonematode.</title>
        <authorList>
            <person name="Zhang H."/>
            <person name="Lin R."/>
            <person name="Xie B."/>
        </authorList>
    </citation>
    <scope>NUCLEOTIDE SEQUENCE</scope>
    <source>
        <strain evidence="6">BazhouSP</strain>
    </source>
</reference>
<evidence type="ECO:0000313" key="6">
    <source>
        <dbReference type="EMBL" id="KAI1708258.1"/>
    </source>
</evidence>
<name>A0AAD4MX91_9BILA</name>
<comment type="caution">
    <text evidence="6">The sequence shown here is derived from an EMBL/GenBank/DDBJ whole genome shotgun (WGS) entry which is preliminary data.</text>
</comment>
<dbReference type="GO" id="GO:0046513">
    <property type="term" value="P:ceramide biosynthetic process"/>
    <property type="evidence" value="ECO:0007669"/>
    <property type="project" value="TreeGrafter"/>
</dbReference>
<dbReference type="PANTHER" id="PTHR12988">
    <property type="entry name" value="SPHINGOMYELIN PHOSPHODIESTERASE 4"/>
    <property type="match status" value="1"/>
</dbReference>
<evidence type="ECO:0000256" key="3">
    <source>
        <dbReference type="ARBA" id="ARBA00022989"/>
    </source>
</evidence>
<dbReference type="GO" id="GO:0046475">
    <property type="term" value="P:glycerophospholipid catabolic process"/>
    <property type="evidence" value="ECO:0007669"/>
    <property type="project" value="TreeGrafter"/>
</dbReference>
<keyword evidence="4 5" id="KW-0472">Membrane</keyword>
<protein>
    <recommendedName>
        <fullName evidence="8">Sphingomyelin phosphodiesterase 4</fullName>
    </recommendedName>
</protein>
<dbReference type="InterPro" id="IPR024129">
    <property type="entry name" value="Sphingomy_SMPD4"/>
</dbReference>
<dbReference type="EMBL" id="JAKKPZ010000036">
    <property type="protein sequence ID" value="KAI1708258.1"/>
    <property type="molecule type" value="Genomic_DNA"/>
</dbReference>
<dbReference type="GO" id="GO:0050290">
    <property type="term" value="F:sphingomyelin phosphodiesterase D activity"/>
    <property type="evidence" value="ECO:0007669"/>
    <property type="project" value="InterPro"/>
</dbReference>
<evidence type="ECO:0000256" key="2">
    <source>
        <dbReference type="ARBA" id="ARBA00022692"/>
    </source>
</evidence>
<proteinExistence type="predicted"/>
<evidence type="ECO:0000256" key="4">
    <source>
        <dbReference type="ARBA" id="ARBA00023136"/>
    </source>
</evidence>
<accession>A0AAD4MX91</accession>
<evidence type="ECO:0008006" key="8">
    <source>
        <dbReference type="Google" id="ProtNLM"/>
    </source>
</evidence>
<sequence length="612" mass="70495">MNTEMYAVQNNARKIVETCDALMAARSRINDRDSFARLVIQNLFGEGSLDLLLIRPKFDELHAEALNRLSGLIGFESSVFRTIYTNEELFVDFIRVFSDHAIRSNATAADADESIYMWLLMEYLEHLLPIDEAKLAFMKNSNWFCAPLSSNSSTVSSPRKLLRPEVLAASYPLEHISIRSSSIRSLYPRLIQFVGNLVKHFSSLHKWPSIAQLGVLKVVLTHYHEFLLTENEDPDFGLLKATLIQKPLFVSPLQTFLERLLANWPLNLTYARLIELWLTLTYPPQNRTRITDDKLKIFMQGSTQYFVALFEVIIMRVLDSDSITLLSSPVLDFLEQFVFVDVQMVKIFDSYGLSVIEFLELILNKLTRFQTEQRNQAGAEVNANESLIAKFVRLLFSFLEVPAVSPELVERHIRDISQLLQRYSEGTEFDASISLPGNQDSQRQLCSRLSAFSTNADERNVSLLNPSVPDHQADPWTKMLYLTPQGRLQILNREARFDFKQYSKQIAQTFPAVHQWEIASLARWLHLLSLRWTNCRLVRYLREHSRTSYVARNVAKLVLNAPSPPRYVPVFSKYVPQHPHRLNLRPLASIPVLFGIIVCMYLIVLLLWKLVL</sequence>
<dbReference type="GO" id="GO:0006685">
    <property type="term" value="P:sphingomyelin catabolic process"/>
    <property type="evidence" value="ECO:0007669"/>
    <property type="project" value="TreeGrafter"/>
</dbReference>
<keyword evidence="3 5" id="KW-1133">Transmembrane helix</keyword>
<dbReference type="Proteomes" id="UP001201812">
    <property type="component" value="Unassembled WGS sequence"/>
</dbReference>
<gene>
    <name evidence="6" type="ORF">DdX_11936</name>
</gene>
<dbReference type="PANTHER" id="PTHR12988:SF6">
    <property type="entry name" value="SPHINGOMYELIN PHOSPHODIESTERASE 4"/>
    <property type="match status" value="1"/>
</dbReference>
<evidence type="ECO:0000313" key="7">
    <source>
        <dbReference type="Proteomes" id="UP001201812"/>
    </source>
</evidence>
<keyword evidence="7" id="KW-1185">Reference proteome</keyword>
<evidence type="ECO:0000256" key="1">
    <source>
        <dbReference type="ARBA" id="ARBA00004167"/>
    </source>
</evidence>
<comment type="subcellular location">
    <subcellularLocation>
        <location evidence="1">Membrane</location>
        <topology evidence="1">Single-pass membrane protein</topology>
    </subcellularLocation>
</comment>
<evidence type="ECO:0000256" key="5">
    <source>
        <dbReference type="SAM" id="Phobius"/>
    </source>
</evidence>
<dbReference type="AlphaFoldDB" id="A0AAD4MX91"/>
<dbReference type="GO" id="GO:0016020">
    <property type="term" value="C:membrane"/>
    <property type="evidence" value="ECO:0007669"/>
    <property type="project" value="UniProtKB-SubCell"/>
</dbReference>
<organism evidence="6 7">
    <name type="scientific">Ditylenchus destructor</name>
    <dbReference type="NCBI Taxonomy" id="166010"/>
    <lineage>
        <taxon>Eukaryota</taxon>
        <taxon>Metazoa</taxon>
        <taxon>Ecdysozoa</taxon>
        <taxon>Nematoda</taxon>
        <taxon>Chromadorea</taxon>
        <taxon>Rhabditida</taxon>
        <taxon>Tylenchina</taxon>
        <taxon>Tylenchomorpha</taxon>
        <taxon>Sphaerularioidea</taxon>
        <taxon>Anguinidae</taxon>
        <taxon>Anguininae</taxon>
        <taxon>Ditylenchus</taxon>
    </lineage>
</organism>